<dbReference type="AlphaFoldDB" id="A0AAW4N1E8"/>
<accession>A0AAW4N1E8</accession>
<evidence type="ECO:0000259" key="2">
    <source>
        <dbReference type="Pfam" id="PF07261"/>
    </source>
</evidence>
<evidence type="ECO:0000313" key="4">
    <source>
        <dbReference type="EMBL" id="MBV3393047.1"/>
    </source>
</evidence>
<gene>
    <name evidence="3" type="ORF">KSV97_07375</name>
    <name evidence="4" type="ORF">KSW06_07245</name>
</gene>
<evidence type="ECO:0000313" key="5">
    <source>
        <dbReference type="Proteomes" id="UP001196408"/>
    </source>
</evidence>
<proteinExistence type="inferred from homology"/>
<dbReference type="EMBL" id="JAHOEF010000044">
    <property type="protein sequence ID" value="MBV3383038.1"/>
    <property type="molecule type" value="Genomic_DNA"/>
</dbReference>
<dbReference type="Proteomes" id="UP001197492">
    <property type="component" value="Unassembled WGS sequence"/>
</dbReference>
<dbReference type="Gene3D" id="1.10.10.10">
    <property type="entry name" value="Winged helix-like DNA-binding domain superfamily/Winged helix DNA-binding domain"/>
    <property type="match status" value="1"/>
</dbReference>
<dbReference type="PANTHER" id="PTHR37293:SF6">
    <property type="entry name" value="DNA REPLICATION PROTEIN DNAD"/>
    <property type="match status" value="1"/>
</dbReference>
<name>A0AAW4N1E8_9FIRM</name>
<feature type="domain" description="DnaB/C C-terminal" evidence="2">
    <location>
        <begin position="109"/>
        <end position="167"/>
    </location>
</feature>
<dbReference type="Proteomes" id="UP001196408">
    <property type="component" value="Unassembled WGS sequence"/>
</dbReference>
<dbReference type="InterPro" id="IPR006343">
    <property type="entry name" value="DnaB/C_C"/>
</dbReference>
<dbReference type="Gene3D" id="1.10.10.630">
    <property type="entry name" value="DnaD domain-like"/>
    <property type="match status" value="1"/>
</dbReference>
<organism evidence="3 5">
    <name type="scientific">Catenibacterium mitsuokai</name>
    <dbReference type="NCBI Taxonomy" id="100886"/>
    <lineage>
        <taxon>Bacteria</taxon>
        <taxon>Bacillati</taxon>
        <taxon>Bacillota</taxon>
        <taxon>Erysipelotrichia</taxon>
        <taxon>Erysipelotrichales</taxon>
        <taxon>Coprobacillaceae</taxon>
        <taxon>Catenibacterium</taxon>
    </lineage>
</organism>
<comment type="caution">
    <text evidence="3">The sequence shown here is derived from an EMBL/GenBank/DDBJ whole genome shotgun (WGS) entry which is preliminary data.</text>
</comment>
<dbReference type="InterPro" id="IPR034829">
    <property type="entry name" value="DnaD-like_sf"/>
</dbReference>
<evidence type="ECO:0000313" key="6">
    <source>
        <dbReference type="Proteomes" id="UP001197492"/>
    </source>
</evidence>
<dbReference type="PANTHER" id="PTHR37293">
    <property type="entry name" value="PHAGE REPLICATION PROTEIN-RELATED"/>
    <property type="match status" value="1"/>
</dbReference>
<protein>
    <submittedName>
        <fullName evidence="3">DnaD domain protein</fullName>
    </submittedName>
</protein>
<dbReference type="InterPro" id="IPR053162">
    <property type="entry name" value="DnaD"/>
</dbReference>
<comment type="similarity">
    <text evidence="1">Belongs to the DnaB/DnaD family.</text>
</comment>
<sequence>MSTEMLKDYQCIDFKKLLLLKGKSIGLKDEETHILLLMMTLGDLGVRPIYPQKIAEFSSLSIKEIDDIMIRLVDKHYLDRINLKIDFKPLEKLLLGMKVEKKEEVNLVEIFEDAFGRTMSTMDIEYINQFKRTGYDDEMIVSALREAVKSNALSFRYIERVLENWAHSKNYIKKYQEEEPEVSEEVRNYNWWEND</sequence>
<evidence type="ECO:0000256" key="1">
    <source>
        <dbReference type="ARBA" id="ARBA00093462"/>
    </source>
</evidence>
<dbReference type="RefSeq" id="WP_187013017.1">
    <property type="nucleotide sequence ID" value="NZ_JAHOEC010000044.1"/>
</dbReference>
<evidence type="ECO:0000313" key="3">
    <source>
        <dbReference type="EMBL" id="MBV3383038.1"/>
    </source>
</evidence>
<keyword evidence="6" id="KW-1185">Reference proteome</keyword>
<dbReference type="SUPFAM" id="SSF158499">
    <property type="entry name" value="DnaD domain-like"/>
    <property type="match status" value="1"/>
</dbReference>
<dbReference type="NCBIfam" id="TIGR01446">
    <property type="entry name" value="DnaD_dom"/>
    <property type="match status" value="1"/>
</dbReference>
<dbReference type="InterPro" id="IPR036388">
    <property type="entry name" value="WH-like_DNA-bd_sf"/>
</dbReference>
<reference evidence="3 6" key="1">
    <citation type="submission" date="2021-06" db="EMBL/GenBank/DDBJ databases">
        <title>Collection of gut derived symbiotic bacterial strains cultured from healthy donors.</title>
        <authorList>
            <person name="Lin H."/>
            <person name="Littmann E."/>
            <person name="Pamer E.G."/>
        </authorList>
    </citation>
    <scope>NUCLEOTIDE SEQUENCE</scope>
    <source>
        <strain evidence="4 6">MSK.21.70</strain>
        <strain evidence="3">MSK.21.82</strain>
    </source>
</reference>
<dbReference type="EMBL" id="JAHOEL010000042">
    <property type="protein sequence ID" value="MBV3393047.1"/>
    <property type="molecule type" value="Genomic_DNA"/>
</dbReference>
<dbReference type="Pfam" id="PF07261">
    <property type="entry name" value="DnaB_2"/>
    <property type="match status" value="1"/>
</dbReference>